<accession>A0A067PG22</accession>
<proteinExistence type="predicted"/>
<dbReference type="Pfam" id="PF07714">
    <property type="entry name" value="PK_Tyr_Ser-Thr"/>
    <property type="match status" value="1"/>
</dbReference>
<gene>
    <name evidence="2" type="ORF">JAAARDRAFT_42520</name>
</gene>
<dbReference type="InterPro" id="IPR001245">
    <property type="entry name" value="Ser-Thr/Tyr_kinase_cat_dom"/>
</dbReference>
<dbReference type="STRING" id="933084.A0A067PG22"/>
<dbReference type="PANTHER" id="PTHR44329">
    <property type="entry name" value="SERINE/THREONINE-PROTEIN KINASE TNNI3K-RELATED"/>
    <property type="match status" value="1"/>
</dbReference>
<dbReference type="InterPro" id="IPR011009">
    <property type="entry name" value="Kinase-like_dom_sf"/>
</dbReference>
<dbReference type="InParanoid" id="A0A067PG22"/>
<protein>
    <recommendedName>
        <fullName evidence="1">Protein kinase domain-containing protein</fullName>
    </recommendedName>
</protein>
<evidence type="ECO:0000313" key="2">
    <source>
        <dbReference type="EMBL" id="KDQ49922.1"/>
    </source>
</evidence>
<dbReference type="InterPro" id="IPR008266">
    <property type="entry name" value="Tyr_kinase_AS"/>
</dbReference>
<dbReference type="PANTHER" id="PTHR44329:SF214">
    <property type="entry name" value="PROTEIN KINASE DOMAIN-CONTAINING PROTEIN"/>
    <property type="match status" value="1"/>
</dbReference>
<dbReference type="OrthoDB" id="4062651at2759"/>
<dbReference type="InterPro" id="IPR000719">
    <property type="entry name" value="Prot_kinase_dom"/>
</dbReference>
<dbReference type="GO" id="GO:0005524">
    <property type="term" value="F:ATP binding"/>
    <property type="evidence" value="ECO:0007669"/>
    <property type="project" value="InterPro"/>
</dbReference>
<dbReference type="HOGENOM" id="CLU_000288_7_18_1"/>
<feature type="domain" description="Protein kinase" evidence="1">
    <location>
        <begin position="186"/>
        <end position="462"/>
    </location>
</feature>
<dbReference type="Gene3D" id="1.10.510.10">
    <property type="entry name" value="Transferase(Phosphotransferase) domain 1"/>
    <property type="match status" value="1"/>
</dbReference>
<evidence type="ECO:0000313" key="3">
    <source>
        <dbReference type="Proteomes" id="UP000027265"/>
    </source>
</evidence>
<organism evidence="2 3">
    <name type="scientific">Jaapia argillacea MUCL 33604</name>
    <dbReference type="NCBI Taxonomy" id="933084"/>
    <lineage>
        <taxon>Eukaryota</taxon>
        <taxon>Fungi</taxon>
        <taxon>Dikarya</taxon>
        <taxon>Basidiomycota</taxon>
        <taxon>Agaricomycotina</taxon>
        <taxon>Agaricomycetes</taxon>
        <taxon>Agaricomycetidae</taxon>
        <taxon>Jaapiales</taxon>
        <taxon>Jaapiaceae</taxon>
        <taxon>Jaapia</taxon>
    </lineage>
</organism>
<keyword evidence="3" id="KW-1185">Reference proteome</keyword>
<dbReference type="PROSITE" id="PS00109">
    <property type="entry name" value="PROTEIN_KINASE_TYR"/>
    <property type="match status" value="1"/>
</dbReference>
<dbReference type="SUPFAM" id="SSF56112">
    <property type="entry name" value="Protein kinase-like (PK-like)"/>
    <property type="match status" value="1"/>
</dbReference>
<sequence>MPDGSTPVDTTRSGSEPPIDQSIIAWANYAHHIHKDDLEALSQSDKEEINTHVANLVASLKRVAGDNAITEADQSLLDQYREGLQSDHLPLDFVRSLVILWLRCILESDAPDRVLALRGEEARTYMTALQEFLDWMRNEPKVRELLHRSSAQEIRDLRRRTIRLLSNLSRASQDFPPELFLPAPGKLPRDPVEGGGYADVYKVLSGDKYVCCKLMRAFHNAVQNPEARRLEFFQEAIVWRQVSHPCVVPLLGVWQAYKDKPLLVSPFLELGSANKYVGKRTVRAKVVNTLLLDSLDGLVYLHSIGVVHGDLSGKNVLVEERDGKKHARLCDFGLSGIVTNPTSLMHNANHQAHGGTVRWQAPETQDAMGNAAQLPSMKSDVYSFGSLALEFYTGTAPWGEENDEAQVGLKVVQGLRPEYPDDRVCGRLLPMSLWSLIGDCWKQDPLERPDAATVLDRLRALVSV</sequence>
<dbReference type="GO" id="GO:0004674">
    <property type="term" value="F:protein serine/threonine kinase activity"/>
    <property type="evidence" value="ECO:0007669"/>
    <property type="project" value="TreeGrafter"/>
</dbReference>
<reference evidence="3" key="1">
    <citation type="journal article" date="2014" name="Proc. Natl. Acad. Sci. U.S.A.">
        <title>Extensive sampling of basidiomycete genomes demonstrates inadequacy of the white-rot/brown-rot paradigm for wood decay fungi.</title>
        <authorList>
            <person name="Riley R."/>
            <person name="Salamov A.A."/>
            <person name="Brown D.W."/>
            <person name="Nagy L.G."/>
            <person name="Floudas D."/>
            <person name="Held B.W."/>
            <person name="Levasseur A."/>
            <person name="Lombard V."/>
            <person name="Morin E."/>
            <person name="Otillar R."/>
            <person name="Lindquist E.A."/>
            <person name="Sun H."/>
            <person name="LaButti K.M."/>
            <person name="Schmutz J."/>
            <person name="Jabbour D."/>
            <person name="Luo H."/>
            <person name="Baker S.E."/>
            <person name="Pisabarro A.G."/>
            <person name="Walton J.D."/>
            <person name="Blanchette R.A."/>
            <person name="Henrissat B."/>
            <person name="Martin F."/>
            <person name="Cullen D."/>
            <person name="Hibbett D.S."/>
            <person name="Grigoriev I.V."/>
        </authorList>
    </citation>
    <scope>NUCLEOTIDE SEQUENCE [LARGE SCALE GENOMIC DNA]</scope>
    <source>
        <strain evidence="3">MUCL 33604</strain>
    </source>
</reference>
<dbReference type="PROSITE" id="PS50011">
    <property type="entry name" value="PROTEIN_KINASE_DOM"/>
    <property type="match status" value="1"/>
</dbReference>
<dbReference type="AlphaFoldDB" id="A0A067PG22"/>
<dbReference type="InterPro" id="IPR051681">
    <property type="entry name" value="Ser/Thr_Kinases-Pseudokinases"/>
</dbReference>
<dbReference type="EMBL" id="KL197770">
    <property type="protein sequence ID" value="KDQ49922.1"/>
    <property type="molecule type" value="Genomic_DNA"/>
</dbReference>
<evidence type="ECO:0000259" key="1">
    <source>
        <dbReference type="PROSITE" id="PS50011"/>
    </source>
</evidence>
<name>A0A067PG22_9AGAM</name>
<dbReference type="Proteomes" id="UP000027265">
    <property type="component" value="Unassembled WGS sequence"/>
</dbReference>